<evidence type="ECO:0000313" key="4">
    <source>
        <dbReference type="Proteomes" id="UP000177309"/>
    </source>
</evidence>
<dbReference type="Gene3D" id="3.40.50.2000">
    <property type="entry name" value="Glycogen Phosphorylase B"/>
    <property type="match status" value="2"/>
</dbReference>
<dbReference type="AlphaFoldDB" id="A0A1F4TMU0"/>
<protein>
    <recommendedName>
        <fullName evidence="5">Lipopolysaccharide heptosyltransferase II</fullName>
    </recommendedName>
</protein>
<reference evidence="3 4" key="1">
    <citation type="journal article" date="2016" name="Nat. Commun.">
        <title>Thousands of microbial genomes shed light on interconnected biogeochemical processes in an aquifer system.</title>
        <authorList>
            <person name="Anantharaman K."/>
            <person name="Brown C.T."/>
            <person name="Hug L.A."/>
            <person name="Sharon I."/>
            <person name="Castelle C.J."/>
            <person name="Probst A.J."/>
            <person name="Thomas B.C."/>
            <person name="Singh A."/>
            <person name="Wilkins M.J."/>
            <person name="Karaoz U."/>
            <person name="Brodie E.L."/>
            <person name="Williams K.H."/>
            <person name="Hubbard S.S."/>
            <person name="Banfield J.F."/>
        </authorList>
    </citation>
    <scope>NUCLEOTIDE SEQUENCE [LARGE SCALE GENOMIC DNA]</scope>
</reference>
<dbReference type="InterPro" id="IPR051199">
    <property type="entry name" value="LPS_LOS_Heptosyltrfase"/>
</dbReference>
<keyword evidence="2" id="KW-0808">Transferase</keyword>
<dbReference type="PANTHER" id="PTHR30160">
    <property type="entry name" value="TETRAACYLDISACCHARIDE 4'-KINASE-RELATED"/>
    <property type="match status" value="1"/>
</dbReference>
<dbReference type="EMBL" id="MEUI01000024">
    <property type="protein sequence ID" value="OGC34042.1"/>
    <property type="molecule type" value="Genomic_DNA"/>
</dbReference>
<evidence type="ECO:0000256" key="1">
    <source>
        <dbReference type="ARBA" id="ARBA00022676"/>
    </source>
</evidence>
<gene>
    <name evidence="3" type="ORF">A2462_01640</name>
</gene>
<dbReference type="SUPFAM" id="SSF53756">
    <property type="entry name" value="UDP-Glycosyltransferase/glycogen phosphorylase"/>
    <property type="match status" value="1"/>
</dbReference>
<comment type="caution">
    <text evidence="3">The sequence shown here is derived from an EMBL/GenBank/DDBJ whole genome shotgun (WGS) entry which is preliminary data.</text>
</comment>
<evidence type="ECO:0000256" key="2">
    <source>
        <dbReference type="ARBA" id="ARBA00022679"/>
    </source>
</evidence>
<dbReference type="CDD" id="cd03789">
    <property type="entry name" value="GT9_LPS_heptosyltransferase"/>
    <property type="match status" value="1"/>
</dbReference>
<dbReference type="Pfam" id="PF01075">
    <property type="entry name" value="Glyco_transf_9"/>
    <property type="match status" value="1"/>
</dbReference>
<dbReference type="InterPro" id="IPR002201">
    <property type="entry name" value="Glyco_trans_9"/>
</dbReference>
<evidence type="ECO:0000313" key="3">
    <source>
        <dbReference type="EMBL" id="OGC34042.1"/>
    </source>
</evidence>
<accession>A0A1F4TMU0</accession>
<evidence type="ECO:0008006" key="5">
    <source>
        <dbReference type="Google" id="ProtNLM"/>
    </source>
</evidence>
<dbReference type="GO" id="GO:0009244">
    <property type="term" value="P:lipopolysaccharide core region biosynthetic process"/>
    <property type="evidence" value="ECO:0007669"/>
    <property type="project" value="TreeGrafter"/>
</dbReference>
<dbReference type="Proteomes" id="UP000177309">
    <property type="component" value="Unassembled WGS sequence"/>
</dbReference>
<keyword evidence="1" id="KW-0328">Glycosyltransferase</keyword>
<dbReference type="GO" id="GO:0008713">
    <property type="term" value="F:ADP-heptose-lipopolysaccharide heptosyltransferase activity"/>
    <property type="evidence" value="ECO:0007669"/>
    <property type="project" value="TreeGrafter"/>
</dbReference>
<name>A0A1F4TMU0_UNCSA</name>
<proteinExistence type="predicted"/>
<dbReference type="GO" id="GO:0005829">
    <property type="term" value="C:cytosol"/>
    <property type="evidence" value="ECO:0007669"/>
    <property type="project" value="TreeGrafter"/>
</dbReference>
<sequence length="469" mass="53502">MNISKDKIKKILILRPDAIGDLVLITPAIHALRQHFPQAHIAILVQKYTSDLVKVHPDIDEVILDDIRDKKINNLKDYLNYVRRIKAKKFDLAIDFYSFDYRYPLMMLLAGIPYRIGDKSRIMLRPFYNLGTTLQYKDYTKHMVDFHLELLKKIGVNSNDPRLNIFVPPEVINQFKIRLSELGITDSDWLVGIHPGCGASRKWDSKGYAELCDTLQEKYGAKVIITGGPREREKAAEIYTLCKKKPINLVEKTSLAELTALIKRLNIYIGVDTGPIHLAAAIGTPVVMLVLAKNVKAVRWGPWKTNHQIIYPHPEAACPIYCDPGKCQSSYCTDKLTVDKIITAVEQLRNNQSQTIEDWHKLVFNVLVVYDQANQAQAQALLQKLEQKGYHCVLQPAEQVKGIRYLLKLIEIENILIFHHLGQKALLTTRLANLLSGIYTTNATVMVRGFKPDQDILAQYEKAFQESLF</sequence>
<organism evidence="3 4">
    <name type="scientific">candidate division WOR-1 bacterium RIFOXYC2_FULL_41_25</name>
    <dbReference type="NCBI Taxonomy" id="1802586"/>
    <lineage>
        <taxon>Bacteria</taxon>
        <taxon>Bacillati</taxon>
        <taxon>Saganbacteria</taxon>
    </lineage>
</organism>